<dbReference type="EMBL" id="JAPNKA010000001">
    <property type="protein sequence ID" value="MCY1079344.1"/>
    <property type="molecule type" value="Genomic_DNA"/>
</dbReference>
<dbReference type="RefSeq" id="WP_267538070.1">
    <property type="nucleotide sequence ID" value="NZ_JAPNKA010000001.1"/>
</dbReference>
<evidence type="ECO:0000256" key="1">
    <source>
        <dbReference type="SAM" id="SignalP"/>
    </source>
</evidence>
<sequence length="203" mass="22356">MNRSFVPCLLFTLCLASAAMAQTPRPRGPVASPTPPWLPRAAFVGTTIREGAILPQARLQWQVVFFQGRSDTLGILIEPLASFALVKPDTIVEGDDVDMTSLQLYSLLFSVGYTSRRRTPGLEWGFQVGTGPAWLHARFSNGSKDEESYWGGLLDGRARLGYRFGAVSLGLAVGYSDPYNYRRSSLARSYIGGLQLGIYADWR</sequence>
<evidence type="ECO:0000313" key="2">
    <source>
        <dbReference type="EMBL" id="MCY1079344.1"/>
    </source>
</evidence>
<proteinExistence type="predicted"/>
<organism evidence="2 3">
    <name type="scientific">Archangium lansingense</name>
    <dbReference type="NCBI Taxonomy" id="2995310"/>
    <lineage>
        <taxon>Bacteria</taxon>
        <taxon>Pseudomonadati</taxon>
        <taxon>Myxococcota</taxon>
        <taxon>Myxococcia</taxon>
        <taxon>Myxococcales</taxon>
        <taxon>Cystobacterineae</taxon>
        <taxon>Archangiaceae</taxon>
        <taxon>Archangium</taxon>
    </lineage>
</organism>
<feature type="chain" id="PRO_5045603604" description="Outer membrane protein beta-barrel domain-containing protein" evidence="1">
    <location>
        <begin position="22"/>
        <end position="203"/>
    </location>
</feature>
<name>A0ABT4AEK6_9BACT</name>
<reference evidence="2 3" key="1">
    <citation type="submission" date="2022-11" db="EMBL/GenBank/DDBJ databases">
        <title>Minimal conservation of predation-associated metabolite biosynthetic gene clusters underscores biosynthetic potential of Myxococcota including descriptions for ten novel species: Archangium lansinium sp. nov., Myxococcus landrumus sp. nov., Nannocystis bai.</title>
        <authorList>
            <person name="Ahearne A."/>
            <person name="Stevens C."/>
            <person name="Phillips K."/>
        </authorList>
    </citation>
    <scope>NUCLEOTIDE SEQUENCE [LARGE SCALE GENOMIC DNA]</scope>
    <source>
        <strain evidence="2 3">MIWBW</strain>
    </source>
</reference>
<accession>A0ABT4AEK6</accession>
<protein>
    <recommendedName>
        <fullName evidence="4">Outer membrane protein beta-barrel domain-containing protein</fullName>
    </recommendedName>
</protein>
<dbReference type="Proteomes" id="UP001207654">
    <property type="component" value="Unassembled WGS sequence"/>
</dbReference>
<evidence type="ECO:0008006" key="4">
    <source>
        <dbReference type="Google" id="ProtNLM"/>
    </source>
</evidence>
<gene>
    <name evidence="2" type="ORF">OV287_33280</name>
</gene>
<evidence type="ECO:0000313" key="3">
    <source>
        <dbReference type="Proteomes" id="UP001207654"/>
    </source>
</evidence>
<keyword evidence="1" id="KW-0732">Signal</keyword>
<keyword evidence="3" id="KW-1185">Reference proteome</keyword>
<feature type="signal peptide" evidence="1">
    <location>
        <begin position="1"/>
        <end position="21"/>
    </location>
</feature>
<comment type="caution">
    <text evidence="2">The sequence shown here is derived from an EMBL/GenBank/DDBJ whole genome shotgun (WGS) entry which is preliminary data.</text>
</comment>